<dbReference type="Pfam" id="PF09243">
    <property type="entry name" value="Rsm22"/>
    <property type="match status" value="1"/>
</dbReference>
<organism evidence="9 10">
    <name type="scientific">Edaphochlamys debaryana</name>
    <dbReference type="NCBI Taxonomy" id="47281"/>
    <lineage>
        <taxon>Eukaryota</taxon>
        <taxon>Viridiplantae</taxon>
        <taxon>Chlorophyta</taxon>
        <taxon>core chlorophytes</taxon>
        <taxon>Chlorophyceae</taxon>
        <taxon>CS clade</taxon>
        <taxon>Chlamydomonadales</taxon>
        <taxon>Chlamydomonadales incertae sedis</taxon>
        <taxon>Edaphochlamys</taxon>
    </lineage>
</organism>
<evidence type="ECO:0000313" key="9">
    <source>
        <dbReference type="EMBL" id="KAG2488715.1"/>
    </source>
</evidence>
<dbReference type="Proteomes" id="UP000612055">
    <property type="component" value="Unassembled WGS sequence"/>
</dbReference>
<sequence>MAPALEAEVEAYLRESGVRPSSAKQYALELHRDFITMNKVATRGKYLPSLGVAAKPGVMQRRLPAHVVEAAREALDRGSLMRLQEAEANAALGLPPPISDQDKLAAKLARLIPTYRTHEQVMGYVVGRFPAEYSIVRRVLAEASALVEAAEATRQPRTGTAPAAGGAAAGGLDEGRLWRPREVMVYGAGTGAAVAAALESLPLDALTSVVAVEPATLRQVLGSRFIRRLVAGEVAGGGGSPDTGSPRPEAAGPSAARGDREAAAGVPGAPRISWVGALPRLSRDAAKQRQRYDVVIAAYQLWCTPTDAERMRLVQELWERCGDTLVIVEAGTPRGFEFVSMARDLVLGTAQRQARRKRRETPVWAAAPEGAHVVAPCTHDGRCPMQERKNAWCHFSQRHIMPSFAANALGVGKGRRGDRLEEEFSYVVIRRGPRPDLPVAVARDFRPETGAGLAPPVTVTLPTRAVLNQVALNRRAAAAARRGASAAASTADGSKAGGPAAAVAGPDGGASPGAVCSAFSSRYPDLGPGFVNRLMKQQVRAGEGALLCDGHAGQTCGG</sequence>
<dbReference type="GO" id="GO:0051536">
    <property type="term" value="F:iron-sulfur cluster binding"/>
    <property type="evidence" value="ECO:0007669"/>
    <property type="project" value="UniProtKB-KW"/>
</dbReference>
<evidence type="ECO:0000256" key="1">
    <source>
        <dbReference type="ARBA" id="ARBA00004173"/>
    </source>
</evidence>
<dbReference type="GO" id="GO:0008168">
    <property type="term" value="F:methyltransferase activity"/>
    <property type="evidence" value="ECO:0007669"/>
    <property type="project" value="InterPro"/>
</dbReference>
<keyword evidence="6" id="KW-0496">Mitochondrion</keyword>
<dbReference type="InterPro" id="IPR052571">
    <property type="entry name" value="Mt_RNA_Methyltransferase"/>
</dbReference>
<comment type="function">
    <text evidence="7">Mitochondrial ribosome (mitoribosome) assembly factor. Binds at the interface of the head and body domains of the mitochondrial small ribosomal subunit (mt-SSU), occluding the mRNA channel and preventing compaction of the head domain towards the body. Probable inactive methyltransferase: retains the characteristic folding and ability to bind S-adenosyl-L-methionine, but it probably lost its methyltransferase activity.</text>
</comment>
<feature type="compositionally biased region" description="Low complexity" evidence="8">
    <location>
        <begin position="486"/>
        <end position="505"/>
    </location>
</feature>
<dbReference type="GO" id="GO:0005763">
    <property type="term" value="C:mitochondrial small ribosomal subunit"/>
    <property type="evidence" value="ECO:0007669"/>
    <property type="project" value="TreeGrafter"/>
</dbReference>
<dbReference type="OrthoDB" id="421327at2759"/>
<dbReference type="EMBL" id="JAEHOE010000080">
    <property type="protein sequence ID" value="KAG2488715.1"/>
    <property type="molecule type" value="Genomic_DNA"/>
</dbReference>
<dbReference type="PANTHER" id="PTHR13184">
    <property type="entry name" value="37S RIBOSOMAL PROTEIN S22"/>
    <property type="match status" value="1"/>
</dbReference>
<evidence type="ECO:0000313" key="10">
    <source>
        <dbReference type="Proteomes" id="UP000612055"/>
    </source>
</evidence>
<keyword evidence="2" id="KW-0479">Metal-binding</keyword>
<protein>
    <submittedName>
        <fullName evidence="9">Uncharacterized protein</fullName>
    </submittedName>
</protein>
<keyword evidence="4" id="KW-0408">Iron</keyword>
<evidence type="ECO:0000256" key="2">
    <source>
        <dbReference type="ARBA" id="ARBA00022723"/>
    </source>
</evidence>
<keyword evidence="10" id="KW-1185">Reference proteome</keyword>
<comment type="caution">
    <text evidence="9">The sequence shown here is derived from an EMBL/GenBank/DDBJ whole genome shotgun (WGS) entry which is preliminary data.</text>
</comment>
<dbReference type="AlphaFoldDB" id="A0A835XS76"/>
<dbReference type="InterPro" id="IPR015324">
    <property type="entry name" value="Ribosomal_Rsm22-like"/>
</dbReference>
<dbReference type="GO" id="GO:0003735">
    <property type="term" value="F:structural constituent of ribosome"/>
    <property type="evidence" value="ECO:0007669"/>
    <property type="project" value="TreeGrafter"/>
</dbReference>
<evidence type="ECO:0000256" key="5">
    <source>
        <dbReference type="ARBA" id="ARBA00023014"/>
    </source>
</evidence>
<keyword evidence="3" id="KW-0809">Transit peptide</keyword>
<reference evidence="9" key="1">
    <citation type="journal article" date="2020" name="bioRxiv">
        <title>Comparative genomics of Chlamydomonas.</title>
        <authorList>
            <person name="Craig R.J."/>
            <person name="Hasan A.R."/>
            <person name="Ness R.W."/>
            <person name="Keightley P.D."/>
        </authorList>
    </citation>
    <scope>NUCLEOTIDE SEQUENCE</scope>
    <source>
        <strain evidence="9">CCAP 11/70</strain>
    </source>
</reference>
<evidence type="ECO:0000256" key="7">
    <source>
        <dbReference type="ARBA" id="ARBA00045681"/>
    </source>
</evidence>
<gene>
    <name evidence="9" type="ORF">HYH03_012715</name>
</gene>
<evidence type="ECO:0000256" key="4">
    <source>
        <dbReference type="ARBA" id="ARBA00023004"/>
    </source>
</evidence>
<name>A0A835XS76_9CHLO</name>
<comment type="subcellular location">
    <subcellularLocation>
        <location evidence="1">Mitochondrion</location>
    </subcellularLocation>
</comment>
<keyword evidence="5" id="KW-0411">Iron-sulfur</keyword>
<dbReference type="GO" id="GO:0006412">
    <property type="term" value="P:translation"/>
    <property type="evidence" value="ECO:0007669"/>
    <property type="project" value="InterPro"/>
</dbReference>
<dbReference type="GO" id="GO:0046872">
    <property type="term" value="F:metal ion binding"/>
    <property type="evidence" value="ECO:0007669"/>
    <property type="project" value="UniProtKB-KW"/>
</dbReference>
<evidence type="ECO:0000256" key="8">
    <source>
        <dbReference type="SAM" id="MobiDB-lite"/>
    </source>
</evidence>
<dbReference type="PANTHER" id="PTHR13184:SF5">
    <property type="entry name" value="METHYLTRANSFERASE-LIKE PROTEIN 17, MITOCHONDRIAL"/>
    <property type="match status" value="1"/>
</dbReference>
<evidence type="ECO:0000256" key="3">
    <source>
        <dbReference type="ARBA" id="ARBA00022946"/>
    </source>
</evidence>
<feature type="region of interest" description="Disordered" evidence="8">
    <location>
        <begin position="236"/>
        <end position="266"/>
    </location>
</feature>
<feature type="region of interest" description="Disordered" evidence="8">
    <location>
        <begin position="486"/>
        <end position="507"/>
    </location>
</feature>
<accession>A0A835XS76</accession>
<proteinExistence type="predicted"/>
<evidence type="ECO:0000256" key="6">
    <source>
        <dbReference type="ARBA" id="ARBA00023128"/>
    </source>
</evidence>